<dbReference type="InterPro" id="IPR041920">
    <property type="entry name" value="ROS/MUCR_sf"/>
</dbReference>
<accession>W4LSD0</accession>
<proteinExistence type="inferred from homology"/>
<reference evidence="2 3" key="1">
    <citation type="journal article" date="2014" name="Nature">
        <title>An environmental bacterial taxon with a large and distinct metabolic repertoire.</title>
        <authorList>
            <person name="Wilson M.C."/>
            <person name="Mori T."/>
            <person name="Ruckert C."/>
            <person name="Uria A.R."/>
            <person name="Helf M.J."/>
            <person name="Takada K."/>
            <person name="Gernert C."/>
            <person name="Steffens U.A."/>
            <person name="Heycke N."/>
            <person name="Schmitt S."/>
            <person name="Rinke C."/>
            <person name="Helfrich E.J."/>
            <person name="Brachmann A.O."/>
            <person name="Gurgui C."/>
            <person name="Wakimoto T."/>
            <person name="Kracht M."/>
            <person name="Crusemann M."/>
            <person name="Hentschel U."/>
            <person name="Abe I."/>
            <person name="Matsunaga S."/>
            <person name="Kalinowski J."/>
            <person name="Takeyama H."/>
            <person name="Piel J."/>
        </authorList>
    </citation>
    <scope>NUCLEOTIDE SEQUENCE [LARGE SCALE GENOMIC DNA]</scope>
    <source>
        <strain evidence="3">TSY1</strain>
    </source>
</reference>
<evidence type="ECO:0000313" key="3">
    <source>
        <dbReference type="Proteomes" id="UP000019141"/>
    </source>
</evidence>
<comment type="caution">
    <text evidence="2">The sequence shown here is derived from an EMBL/GenBank/DDBJ whole genome shotgun (WGS) entry which is preliminary data.</text>
</comment>
<dbReference type="Pfam" id="PF05443">
    <property type="entry name" value="ROS_MUCR"/>
    <property type="match status" value="1"/>
</dbReference>
<keyword evidence="3" id="KW-1185">Reference proteome</keyword>
<dbReference type="AlphaFoldDB" id="W4LSD0"/>
<name>W4LSD0_ENTF1</name>
<dbReference type="InterPro" id="IPR008807">
    <property type="entry name" value="ROS_MUCR"/>
</dbReference>
<dbReference type="HOGENOM" id="CLU_1831461_0_0_7"/>
<dbReference type="GO" id="GO:0003677">
    <property type="term" value="F:DNA binding"/>
    <property type="evidence" value="ECO:0007669"/>
    <property type="project" value="InterPro"/>
</dbReference>
<dbReference type="GO" id="GO:0008270">
    <property type="term" value="F:zinc ion binding"/>
    <property type="evidence" value="ECO:0007669"/>
    <property type="project" value="InterPro"/>
</dbReference>
<organism evidence="2 3">
    <name type="scientific">Entotheonella factor</name>
    <dbReference type="NCBI Taxonomy" id="1429438"/>
    <lineage>
        <taxon>Bacteria</taxon>
        <taxon>Pseudomonadati</taxon>
        <taxon>Nitrospinota/Tectimicrobiota group</taxon>
        <taxon>Candidatus Tectimicrobiota</taxon>
        <taxon>Candidatus Entotheonellia</taxon>
        <taxon>Candidatus Entotheonellales</taxon>
        <taxon>Candidatus Entotheonellaceae</taxon>
        <taxon>Candidatus Entotheonella</taxon>
    </lineage>
</organism>
<dbReference type="Gene3D" id="1.10.10.1550">
    <property type="entry name" value="ROS/MUCR transcriptional regulator protein"/>
    <property type="match status" value="1"/>
</dbReference>
<dbReference type="EMBL" id="AZHW01000285">
    <property type="protein sequence ID" value="ETX00954.1"/>
    <property type="molecule type" value="Genomic_DNA"/>
</dbReference>
<sequence length="140" mass="15722">MGQNLYGGGIRDDYITCLECGKALQLLSNRHLALHGLTPNTYRQKWGISPHILLTSHRLAQRRCQLANSLEKHELTLPGDDANMDDFFHELAEALTIIQGQVHLAQKSLSSYMVPQEYLEAIQHTVMRIGQRMQGGSLPS</sequence>
<dbReference type="Proteomes" id="UP000019141">
    <property type="component" value="Unassembled WGS sequence"/>
</dbReference>
<dbReference type="GO" id="GO:0006355">
    <property type="term" value="P:regulation of DNA-templated transcription"/>
    <property type="evidence" value="ECO:0007669"/>
    <property type="project" value="InterPro"/>
</dbReference>
<comment type="similarity">
    <text evidence="1">Belongs to the ros/MucR family.</text>
</comment>
<evidence type="ECO:0000313" key="2">
    <source>
        <dbReference type="EMBL" id="ETX00954.1"/>
    </source>
</evidence>
<gene>
    <name evidence="2" type="ORF">ETSY1_09350</name>
</gene>
<protein>
    <submittedName>
        <fullName evidence="2">Uncharacterized protein</fullName>
    </submittedName>
</protein>
<evidence type="ECO:0000256" key="1">
    <source>
        <dbReference type="ARBA" id="ARBA00007031"/>
    </source>
</evidence>